<evidence type="ECO:0000259" key="2">
    <source>
        <dbReference type="Pfam" id="PF20736"/>
    </source>
</evidence>
<proteinExistence type="predicted"/>
<gene>
    <name evidence="3" type="ORF">GCM10011339_37300</name>
</gene>
<keyword evidence="4" id="KW-1185">Reference proteome</keyword>
<dbReference type="Pfam" id="PF07944">
    <property type="entry name" value="Beta-AFase-like_GH127_cat"/>
    <property type="match status" value="1"/>
</dbReference>
<accession>A0ABQ1VA76</accession>
<evidence type="ECO:0000313" key="3">
    <source>
        <dbReference type="EMBL" id="GGF45360.1"/>
    </source>
</evidence>
<reference evidence="4" key="1">
    <citation type="journal article" date="2019" name="Int. J. Syst. Evol. Microbiol.">
        <title>The Global Catalogue of Microorganisms (GCM) 10K type strain sequencing project: providing services to taxonomists for standard genome sequencing and annotation.</title>
        <authorList>
            <consortium name="The Broad Institute Genomics Platform"/>
            <consortium name="The Broad Institute Genome Sequencing Center for Infectious Disease"/>
            <person name="Wu L."/>
            <person name="Ma J."/>
        </authorList>
    </citation>
    <scope>NUCLEOTIDE SEQUENCE [LARGE SCALE GENOMIC DNA]</scope>
    <source>
        <strain evidence="4">CGMCC 1.15407</strain>
    </source>
</reference>
<comment type="caution">
    <text evidence="3">The sequence shown here is derived from an EMBL/GenBank/DDBJ whole genome shotgun (WGS) entry which is preliminary data.</text>
</comment>
<dbReference type="PANTHER" id="PTHR31151">
    <property type="entry name" value="PROLINE-TRNA LIGASE (DUF1680)"/>
    <property type="match status" value="1"/>
</dbReference>
<dbReference type="InterPro" id="IPR008928">
    <property type="entry name" value="6-hairpin_glycosidase_sf"/>
</dbReference>
<dbReference type="PANTHER" id="PTHR31151:SF0">
    <property type="entry name" value="PROLINE-TRNA LIGASE (DUF1680)"/>
    <property type="match status" value="1"/>
</dbReference>
<protein>
    <recommendedName>
        <fullName evidence="5">DUF1680 family protein</fullName>
    </recommendedName>
</protein>
<feature type="domain" description="Non-reducing end beta-L-arabinofuranosidase-like GH127 catalytic" evidence="1">
    <location>
        <begin position="85"/>
        <end position="412"/>
    </location>
</feature>
<evidence type="ECO:0000313" key="4">
    <source>
        <dbReference type="Proteomes" id="UP000647339"/>
    </source>
</evidence>
<dbReference type="InterPro" id="IPR012878">
    <property type="entry name" value="Beta-AFase-like_GH127_cat"/>
</dbReference>
<feature type="domain" description="Non-reducing end beta-L-arabinofuranosidase-like GH127 middle" evidence="2">
    <location>
        <begin position="425"/>
        <end position="521"/>
    </location>
</feature>
<dbReference type="SUPFAM" id="SSF48208">
    <property type="entry name" value="Six-hairpin glycosidases"/>
    <property type="match status" value="1"/>
</dbReference>
<organism evidence="3 4">
    <name type="scientific">Echinicola rosea</name>
    <dbReference type="NCBI Taxonomy" id="1807691"/>
    <lineage>
        <taxon>Bacteria</taxon>
        <taxon>Pseudomonadati</taxon>
        <taxon>Bacteroidota</taxon>
        <taxon>Cytophagia</taxon>
        <taxon>Cytophagales</taxon>
        <taxon>Cyclobacteriaceae</taxon>
        <taxon>Echinicola</taxon>
    </lineage>
</organism>
<name>A0ABQ1VA76_9BACT</name>
<evidence type="ECO:0008006" key="5">
    <source>
        <dbReference type="Google" id="ProtNLM"/>
    </source>
</evidence>
<sequence length="679" mass="77493">MSVVERIDTAATNAHYISNRAPLKPSALIKLPVGSVKPEGFLKEYLVRQKNGLTGHLGEISAWLQKEDNAWLSKDGEGDWGWEEVPYWLKGYANIGYLLEDQQMIEEAKVWLEGTMNSQRADGNFGPKHFDGENQDFWANMIMLYCLQSYYEYSQDERVLDLMTKYFKFQMTVPDEHFLNGYWQKLRGGDNLRSVFWLYNRTGEPFLLELAEKLHRNTSDWVGRGHDLEDIHNYYEVRDGGEVPDWYRDQIDWHNVNHAQAFREPAQYYLLSHDDSHLKATYENFDIIRAHFGQVPGGMFGSDENARPGYADPRQGVETCGMVEQMNSDEHLLRITGDPFWADHAEEVAYNTYPAAVMPDFKSLHYITSPNMALLDAENHAPGIANSGPFLMMNPFSSRCCQHNHSQGWPYFVENLWMATPDNGLVAAIYGPSNVTAKVGAGQEVTIQETTHYPFRGQLEFTVETVQPTAFPLYLRIPAWTTDAAVSVNGKTVKENVKGAGYVKLAREWKSGDKVSLSLSMEVEVKTWENNNNSFSVSRGPLTYSLQIGEDYIRKESDETAIWDSKWQEGVDTKKWPSWEIRPTTDWNYTLVLDKNNPAASLEVEERPWPESDFPFTPDEVPVLIKAKGKQIPQWTLDQYGLVGELKDLPVSSDQLETDVTLIPMGAARLRITAFPDVK</sequence>
<dbReference type="InterPro" id="IPR049046">
    <property type="entry name" value="Beta-AFase-like_GH127_middle"/>
</dbReference>
<dbReference type="Pfam" id="PF20736">
    <property type="entry name" value="Glyco_hydro127M"/>
    <property type="match status" value="1"/>
</dbReference>
<evidence type="ECO:0000259" key="1">
    <source>
        <dbReference type="Pfam" id="PF07944"/>
    </source>
</evidence>
<dbReference type="Proteomes" id="UP000647339">
    <property type="component" value="Unassembled WGS sequence"/>
</dbReference>
<dbReference type="EMBL" id="BMIU01000022">
    <property type="protein sequence ID" value="GGF45360.1"/>
    <property type="molecule type" value="Genomic_DNA"/>
</dbReference>